<name>A0ABW2B5H7_9RHOB</name>
<accession>A0ABW2B5H7</accession>
<protein>
    <submittedName>
        <fullName evidence="1">Uncharacterized protein</fullName>
    </submittedName>
</protein>
<gene>
    <name evidence="1" type="ORF">ACFQFQ_14495</name>
</gene>
<evidence type="ECO:0000313" key="1">
    <source>
        <dbReference type="EMBL" id="MFC6760422.1"/>
    </source>
</evidence>
<comment type="caution">
    <text evidence="1">The sequence shown here is derived from an EMBL/GenBank/DDBJ whole genome shotgun (WGS) entry which is preliminary data.</text>
</comment>
<reference evidence="2" key="1">
    <citation type="journal article" date="2019" name="Int. J. Syst. Evol. Microbiol.">
        <title>The Global Catalogue of Microorganisms (GCM) 10K type strain sequencing project: providing services to taxonomists for standard genome sequencing and annotation.</title>
        <authorList>
            <consortium name="The Broad Institute Genomics Platform"/>
            <consortium name="The Broad Institute Genome Sequencing Center for Infectious Disease"/>
            <person name="Wu L."/>
            <person name="Ma J."/>
        </authorList>
    </citation>
    <scope>NUCLEOTIDE SEQUENCE [LARGE SCALE GENOMIC DNA]</scope>
    <source>
        <strain evidence="2">CCUG 66188</strain>
    </source>
</reference>
<organism evidence="1 2">
    <name type="scientific">Sulfitobacter porphyrae</name>
    <dbReference type="NCBI Taxonomy" id="1246864"/>
    <lineage>
        <taxon>Bacteria</taxon>
        <taxon>Pseudomonadati</taxon>
        <taxon>Pseudomonadota</taxon>
        <taxon>Alphaproteobacteria</taxon>
        <taxon>Rhodobacterales</taxon>
        <taxon>Roseobacteraceae</taxon>
        <taxon>Sulfitobacter</taxon>
    </lineage>
</organism>
<keyword evidence="2" id="KW-1185">Reference proteome</keyword>
<evidence type="ECO:0000313" key="2">
    <source>
        <dbReference type="Proteomes" id="UP001596353"/>
    </source>
</evidence>
<dbReference type="Proteomes" id="UP001596353">
    <property type="component" value="Unassembled WGS sequence"/>
</dbReference>
<sequence>MTHTDEQVAMLSKWIVENAGHSARVNILTVASELQIAIAAMPAPDAQAMTVVEAAQWARNRLERIADDSWHGDERDLKRSLIGVFADFDAALSAAGSSIPEHLRRAETLIDQPAPAPVSAEDRENIVDEIESIINETHEMDVRDIDYAENIVSWLERHHPAALRALTKTDGGEG</sequence>
<dbReference type="EMBL" id="JBHSWG010000001">
    <property type="protein sequence ID" value="MFC6760422.1"/>
    <property type="molecule type" value="Genomic_DNA"/>
</dbReference>
<proteinExistence type="predicted"/>